<dbReference type="Pfam" id="PF01715">
    <property type="entry name" value="IPPT"/>
    <property type="match status" value="1"/>
</dbReference>
<feature type="binding site" evidence="10">
    <location>
        <begin position="15"/>
        <end position="20"/>
    </location>
    <ligand>
        <name>substrate</name>
    </ligand>
</feature>
<evidence type="ECO:0000256" key="10">
    <source>
        <dbReference type="HAMAP-Rule" id="MF_00185"/>
    </source>
</evidence>
<evidence type="ECO:0000256" key="4">
    <source>
        <dbReference type="ARBA" id="ARBA00022679"/>
    </source>
</evidence>
<reference evidence="11 12" key="1">
    <citation type="journal article" date="2016" name="Nat. Commun.">
        <title>Thousands of microbial genomes shed light on interconnected biogeochemical processes in an aquifer system.</title>
        <authorList>
            <person name="Anantharaman K."/>
            <person name="Brown C.T."/>
            <person name="Hug L.A."/>
            <person name="Sharon I."/>
            <person name="Castelle C.J."/>
            <person name="Probst A.J."/>
            <person name="Thomas B.C."/>
            <person name="Singh A."/>
            <person name="Wilkins M.J."/>
            <person name="Karaoz U."/>
            <person name="Brodie E.L."/>
            <person name="Williams K.H."/>
            <person name="Hubbard S.S."/>
            <person name="Banfield J.F."/>
        </authorList>
    </citation>
    <scope>NUCLEOTIDE SEQUENCE [LARGE SCALE GENOMIC DNA]</scope>
</reference>
<dbReference type="HAMAP" id="MF_00185">
    <property type="entry name" value="IPP_trans"/>
    <property type="match status" value="1"/>
</dbReference>
<evidence type="ECO:0000256" key="6">
    <source>
        <dbReference type="ARBA" id="ARBA00022741"/>
    </source>
</evidence>
<keyword evidence="6 10" id="KW-0547">Nucleotide-binding</keyword>
<dbReference type="STRING" id="1798371.A2W14_02275"/>
<dbReference type="InterPro" id="IPR027417">
    <property type="entry name" value="P-loop_NTPase"/>
</dbReference>
<proteinExistence type="inferred from homology"/>
<feature type="region of interest" description="Interaction with substrate tRNA" evidence="10">
    <location>
        <begin position="38"/>
        <end position="41"/>
    </location>
</feature>
<name>A0A1F5YR88_9BACT</name>
<dbReference type="PANTHER" id="PTHR11088:SF60">
    <property type="entry name" value="TRNA DIMETHYLALLYLTRANSFERASE"/>
    <property type="match status" value="1"/>
</dbReference>
<evidence type="ECO:0000313" key="12">
    <source>
        <dbReference type="Proteomes" id="UP000176665"/>
    </source>
</evidence>
<evidence type="ECO:0000256" key="5">
    <source>
        <dbReference type="ARBA" id="ARBA00022694"/>
    </source>
</evidence>
<evidence type="ECO:0000256" key="8">
    <source>
        <dbReference type="ARBA" id="ARBA00022842"/>
    </source>
</evidence>
<keyword evidence="8 10" id="KW-0460">Magnesium</keyword>
<comment type="similarity">
    <text evidence="3 10">Belongs to the IPP transferase family.</text>
</comment>
<dbReference type="GO" id="GO:0052381">
    <property type="term" value="F:tRNA dimethylallyltransferase activity"/>
    <property type="evidence" value="ECO:0007669"/>
    <property type="project" value="UniProtKB-UniRule"/>
</dbReference>
<evidence type="ECO:0000256" key="9">
    <source>
        <dbReference type="ARBA" id="ARBA00049563"/>
    </source>
</evidence>
<evidence type="ECO:0000256" key="3">
    <source>
        <dbReference type="ARBA" id="ARBA00005842"/>
    </source>
</evidence>
<gene>
    <name evidence="10" type="primary">miaA</name>
    <name evidence="11" type="ORF">A2W14_02275</name>
</gene>
<feature type="site" description="Interaction with substrate tRNA" evidence="10">
    <location>
        <position position="125"/>
    </location>
</feature>
<dbReference type="Gene3D" id="1.10.20.140">
    <property type="match status" value="1"/>
</dbReference>
<dbReference type="Proteomes" id="UP000176665">
    <property type="component" value="Unassembled WGS sequence"/>
</dbReference>
<feature type="binding site" evidence="10">
    <location>
        <begin position="13"/>
        <end position="20"/>
    </location>
    <ligand>
        <name>ATP</name>
        <dbReference type="ChEBI" id="CHEBI:30616"/>
    </ligand>
</feature>
<dbReference type="GO" id="GO:0006400">
    <property type="term" value="P:tRNA modification"/>
    <property type="evidence" value="ECO:0007669"/>
    <property type="project" value="TreeGrafter"/>
</dbReference>
<evidence type="ECO:0000256" key="2">
    <source>
        <dbReference type="ARBA" id="ARBA00003213"/>
    </source>
</evidence>
<evidence type="ECO:0000313" key="11">
    <source>
        <dbReference type="EMBL" id="OGG02731.1"/>
    </source>
</evidence>
<feature type="site" description="Interaction with substrate tRNA" evidence="10">
    <location>
        <position position="148"/>
    </location>
</feature>
<dbReference type="EC" id="2.5.1.75" evidence="10"/>
<comment type="cofactor">
    <cofactor evidence="1 10">
        <name>Mg(2+)</name>
        <dbReference type="ChEBI" id="CHEBI:18420"/>
    </cofactor>
</comment>
<keyword evidence="5 10" id="KW-0819">tRNA processing</keyword>
<dbReference type="EMBL" id="MFJA01000054">
    <property type="protein sequence ID" value="OGG02731.1"/>
    <property type="molecule type" value="Genomic_DNA"/>
</dbReference>
<comment type="subunit">
    <text evidence="10">Monomer.</text>
</comment>
<dbReference type="AlphaFoldDB" id="A0A1F5YR88"/>
<dbReference type="GO" id="GO:0005524">
    <property type="term" value="F:ATP binding"/>
    <property type="evidence" value="ECO:0007669"/>
    <property type="project" value="UniProtKB-UniRule"/>
</dbReference>
<accession>A0A1F5YR88</accession>
<comment type="function">
    <text evidence="2 10">Catalyzes the transfer of a dimethylallyl group onto the adenine at position 37 in tRNAs that read codons beginning with uridine, leading to the formation of N6-(dimethylallyl)adenosine (i(6)A).</text>
</comment>
<dbReference type="Gene3D" id="3.40.50.300">
    <property type="entry name" value="P-loop containing nucleotide triphosphate hydrolases"/>
    <property type="match status" value="1"/>
</dbReference>
<comment type="caution">
    <text evidence="10">Lacks conserved residue(s) required for the propagation of feature annotation.</text>
</comment>
<keyword evidence="7 10" id="KW-0067">ATP-binding</keyword>
<dbReference type="InterPro" id="IPR018022">
    <property type="entry name" value="IPT"/>
</dbReference>
<comment type="caution">
    <text evidence="11">The sequence shown here is derived from an EMBL/GenBank/DDBJ whole genome shotgun (WGS) entry which is preliminary data.</text>
</comment>
<dbReference type="PANTHER" id="PTHR11088">
    <property type="entry name" value="TRNA DIMETHYLALLYLTRANSFERASE"/>
    <property type="match status" value="1"/>
</dbReference>
<comment type="catalytic activity">
    <reaction evidence="9 10">
        <text>adenosine(37) in tRNA + dimethylallyl diphosphate = N(6)-dimethylallyladenosine(37) in tRNA + diphosphate</text>
        <dbReference type="Rhea" id="RHEA:26482"/>
        <dbReference type="Rhea" id="RHEA-COMP:10162"/>
        <dbReference type="Rhea" id="RHEA-COMP:10375"/>
        <dbReference type="ChEBI" id="CHEBI:33019"/>
        <dbReference type="ChEBI" id="CHEBI:57623"/>
        <dbReference type="ChEBI" id="CHEBI:74411"/>
        <dbReference type="ChEBI" id="CHEBI:74415"/>
        <dbReference type="EC" id="2.5.1.75"/>
    </reaction>
</comment>
<sequence length="334" mass="38361">MSVIKKKFLIITGPTATGKTALAIKIASQFNGEIISSDSRHVYQGMDIGTGKDIPPNSPLVTSGNLSPHSKFRVGFRLKDNIPVWLVDIVPPSYLFNLSDFIRLAQIVRADIWSRNKLPVIVGGTGLYIKALINPLPLISVPPDFKLRKNLDKKDVEDIIKELIKIAPYRYQVMNASDRHNKRRLVRAIEIAKSTKKPSIYSLSPNWLMIYLVMDKGKLSKKVDQRVDQRLKEGIVAEIKRLLDHGFNFDLPSFSATPYRLFKDYFQKGQKENQLNSIIDGWKIEEARLVRKQLTWFKKMISQNPKEKILTLDAGKQDFLEKIEEEVHKWYTEN</sequence>
<dbReference type="InterPro" id="IPR039657">
    <property type="entry name" value="Dimethylallyltransferase"/>
</dbReference>
<evidence type="ECO:0000256" key="7">
    <source>
        <dbReference type="ARBA" id="ARBA00022840"/>
    </source>
</evidence>
<keyword evidence="4 10" id="KW-0808">Transferase</keyword>
<dbReference type="SUPFAM" id="SSF52540">
    <property type="entry name" value="P-loop containing nucleoside triphosphate hydrolases"/>
    <property type="match status" value="2"/>
</dbReference>
<evidence type="ECO:0000256" key="1">
    <source>
        <dbReference type="ARBA" id="ARBA00001946"/>
    </source>
</evidence>
<protein>
    <recommendedName>
        <fullName evidence="10">tRNA dimethylallyltransferase</fullName>
        <ecNumber evidence="10">2.5.1.75</ecNumber>
    </recommendedName>
    <alternativeName>
        <fullName evidence="10">Dimethylallyl diphosphate:tRNA dimethylallyltransferase</fullName>
        <shortName evidence="10">DMAPP:tRNA dimethylallyltransferase</shortName>
        <shortName evidence="10">DMATase</shortName>
    </alternativeName>
    <alternativeName>
        <fullName evidence="10">Isopentenyl-diphosphate:tRNA isopentenyltransferase</fullName>
        <shortName evidence="10">IPP transferase</shortName>
        <shortName evidence="10">IPPT</shortName>
        <shortName evidence="10">IPTase</shortName>
    </alternativeName>
</protein>
<organism evidence="11 12">
    <name type="scientific">Candidatus Gottesmanbacteria bacterium RBG_16_37_8</name>
    <dbReference type="NCBI Taxonomy" id="1798371"/>
    <lineage>
        <taxon>Bacteria</taxon>
        <taxon>Candidatus Gottesmaniibacteriota</taxon>
    </lineage>
</organism>